<gene>
    <name evidence="1" type="ORF">BJ138DRAFT_1163179</name>
</gene>
<accession>A0ACB7ZY85</accession>
<evidence type="ECO:0000313" key="2">
    <source>
        <dbReference type="Proteomes" id="UP000790377"/>
    </source>
</evidence>
<organism evidence="1 2">
    <name type="scientific">Hygrophoropsis aurantiaca</name>
    <dbReference type="NCBI Taxonomy" id="72124"/>
    <lineage>
        <taxon>Eukaryota</taxon>
        <taxon>Fungi</taxon>
        <taxon>Dikarya</taxon>
        <taxon>Basidiomycota</taxon>
        <taxon>Agaricomycotina</taxon>
        <taxon>Agaricomycetes</taxon>
        <taxon>Agaricomycetidae</taxon>
        <taxon>Boletales</taxon>
        <taxon>Coniophorineae</taxon>
        <taxon>Hygrophoropsidaceae</taxon>
        <taxon>Hygrophoropsis</taxon>
    </lineage>
</organism>
<name>A0ACB7ZY85_9AGAM</name>
<proteinExistence type="predicted"/>
<sequence>MPAGSQPPNQPTSSHILRDDFFDSDSVDLSPRAPARISSIPIAAVPLRSSIPGTAKAKTSPKVPSTSVHSPSNIFRHIGTRFRRDNHTTDAIEMQPPPPKIPKHSPLGKVALGKADPRLYMDESKDKKPGDDESEQEVLADVEVGCWDIFIVIIESCCLCRRESSDGE</sequence>
<comment type="caution">
    <text evidence="1">The sequence shown here is derived from an EMBL/GenBank/DDBJ whole genome shotgun (WGS) entry which is preliminary data.</text>
</comment>
<protein>
    <submittedName>
        <fullName evidence="1">Uncharacterized protein</fullName>
    </submittedName>
</protein>
<reference evidence="1" key="1">
    <citation type="journal article" date="2021" name="New Phytol.">
        <title>Evolutionary innovations through gain and loss of genes in the ectomycorrhizal Boletales.</title>
        <authorList>
            <person name="Wu G."/>
            <person name="Miyauchi S."/>
            <person name="Morin E."/>
            <person name="Kuo A."/>
            <person name="Drula E."/>
            <person name="Varga T."/>
            <person name="Kohler A."/>
            <person name="Feng B."/>
            <person name="Cao Y."/>
            <person name="Lipzen A."/>
            <person name="Daum C."/>
            <person name="Hundley H."/>
            <person name="Pangilinan J."/>
            <person name="Johnson J."/>
            <person name="Barry K."/>
            <person name="LaButti K."/>
            <person name="Ng V."/>
            <person name="Ahrendt S."/>
            <person name="Min B."/>
            <person name="Choi I.G."/>
            <person name="Park H."/>
            <person name="Plett J.M."/>
            <person name="Magnuson J."/>
            <person name="Spatafora J.W."/>
            <person name="Nagy L.G."/>
            <person name="Henrissat B."/>
            <person name="Grigoriev I.V."/>
            <person name="Yang Z.L."/>
            <person name="Xu J."/>
            <person name="Martin F.M."/>
        </authorList>
    </citation>
    <scope>NUCLEOTIDE SEQUENCE</scope>
    <source>
        <strain evidence="1">ATCC 28755</strain>
    </source>
</reference>
<evidence type="ECO:0000313" key="1">
    <source>
        <dbReference type="EMBL" id="KAH7906205.1"/>
    </source>
</evidence>
<keyword evidence="2" id="KW-1185">Reference proteome</keyword>
<dbReference type="Proteomes" id="UP000790377">
    <property type="component" value="Unassembled WGS sequence"/>
</dbReference>
<dbReference type="EMBL" id="MU268053">
    <property type="protein sequence ID" value="KAH7906205.1"/>
    <property type="molecule type" value="Genomic_DNA"/>
</dbReference>